<feature type="transmembrane region" description="Helical" evidence="1">
    <location>
        <begin position="108"/>
        <end position="134"/>
    </location>
</feature>
<organism evidence="2 3">
    <name type="scientific">Vibrio tritonius</name>
    <dbReference type="NCBI Taxonomy" id="1435069"/>
    <lineage>
        <taxon>Bacteria</taxon>
        <taxon>Pseudomonadati</taxon>
        <taxon>Pseudomonadota</taxon>
        <taxon>Gammaproteobacteria</taxon>
        <taxon>Vibrionales</taxon>
        <taxon>Vibrionaceae</taxon>
        <taxon>Vibrio</taxon>
    </lineage>
</organism>
<proteinExistence type="predicted"/>
<evidence type="ECO:0008006" key="4">
    <source>
        <dbReference type="Google" id="ProtNLM"/>
    </source>
</evidence>
<reference evidence="3" key="1">
    <citation type="submission" date="2023-07" db="EMBL/GenBank/DDBJ databases">
        <title>Molecular identification of indigenous halophilic bacteria isolated from red sea cost, biodegradation of synthetic dyes and assessment of degraded metabolite toxicity.</title>
        <authorList>
            <person name="Chaieb K."/>
            <person name="Altayb H.N."/>
        </authorList>
    </citation>
    <scope>NUCLEOTIDE SEQUENCE [LARGE SCALE GENOMIC DNA]</scope>
    <source>
        <strain evidence="3">K20</strain>
    </source>
</reference>
<keyword evidence="3" id="KW-1185">Reference proteome</keyword>
<dbReference type="RefSeq" id="WP_225251008.1">
    <property type="nucleotide sequence ID" value="NZ_JAIWIU010000097.1"/>
</dbReference>
<evidence type="ECO:0000313" key="2">
    <source>
        <dbReference type="EMBL" id="MCA2017228.1"/>
    </source>
</evidence>
<keyword evidence="1" id="KW-1133">Transmembrane helix</keyword>
<keyword evidence="1" id="KW-0812">Transmembrane</keyword>
<dbReference type="Proteomes" id="UP001199044">
    <property type="component" value="Unassembled WGS sequence"/>
</dbReference>
<accession>A0ABS7YNG2</accession>
<gene>
    <name evidence="2" type="ORF">LDJ79_13975</name>
</gene>
<name>A0ABS7YNG2_9VIBR</name>
<protein>
    <recommendedName>
        <fullName evidence="4">Transmembrane protein</fullName>
    </recommendedName>
</protein>
<dbReference type="EMBL" id="JAIWIU010000097">
    <property type="protein sequence ID" value="MCA2017228.1"/>
    <property type="molecule type" value="Genomic_DNA"/>
</dbReference>
<feature type="transmembrane region" description="Helical" evidence="1">
    <location>
        <begin position="64"/>
        <end position="88"/>
    </location>
</feature>
<evidence type="ECO:0000256" key="1">
    <source>
        <dbReference type="SAM" id="Phobius"/>
    </source>
</evidence>
<keyword evidence="1" id="KW-0472">Membrane</keyword>
<comment type="caution">
    <text evidence="2">The sequence shown here is derived from an EMBL/GenBank/DDBJ whole genome shotgun (WGS) entry which is preliminary data.</text>
</comment>
<evidence type="ECO:0000313" key="3">
    <source>
        <dbReference type="Proteomes" id="UP001199044"/>
    </source>
</evidence>
<sequence>MTNSVFFAGQKKNKYVKGSLILSPIPVKTNVPIYSNEDIIMNKDDVTLEIGGTSGIIFHTQLNYFLFIFAALFGCLLPLYFFGGISGIVDSSIHTEFINGGYERKFSLYDFIGFFLFCFGPFTVFTSISLYNIFSFHIMSRRILPIRFNRQRREVIFSIWNKETKSTEYRFFPWERVCALVGGQTFLSTAGVATSSGLLIGVSDEQNEEQMWSGMSFSAISELHAAGMWEMIRCFMEEPNGYKKIGNPRPYTLDGLIEEYCQSQNIDKKNFPLSTNIWWMLNGTYLGVLRIKWEQKSMMNRAVKFPEIIEWSKPIPESEWAKPSEELCYYNRMLEQNDYAMGDTIFNVGDLREKYRYKAKS</sequence>